<gene>
    <name evidence="1" type="ORF">L1987_38357</name>
</gene>
<dbReference type="EMBL" id="CM042029">
    <property type="protein sequence ID" value="KAI3795700.1"/>
    <property type="molecule type" value="Genomic_DNA"/>
</dbReference>
<evidence type="ECO:0000313" key="1">
    <source>
        <dbReference type="EMBL" id="KAI3795700.1"/>
    </source>
</evidence>
<reference evidence="1 2" key="2">
    <citation type="journal article" date="2022" name="Mol. Ecol. Resour.">
        <title>The genomes of chicory, endive, great burdock and yacon provide insights into Asteraceae paleo-polyploidization history and plant inulin production.</title>
        <authorList>
            <person name="Fan W."/>
            <person name="Wang S."/>
            <person name="Wang H."/>
            <person name="Wang A."/>
            <person name="Jiang F."/>
            <person name="Liu H."/>
            <person name="Zhao H."/>
            <person name="Xu D."/>
            <person name="Zhang Y."/>
        </authorList>
    </citation>
    <scope>NUCLEOTIDE SEQUENCE [LARGE SCALE GENOMIC DNA]</scope>
    <source>
        <strain evidence="2">cv. Yunnan</strain>
        <tissue evidence="1">Leaves</tissue>
    </source>
</reference>
<organism evidence="1 2">
    <name type="scientific">Smallanthus sonchifolius</name>
    <dbReference type="NCBI Taxonomy" id="185202"/>
    <lineage>
        <taxon>Eukaryota</taxon>
        <taxon>Viridiplantae</taxon>
        <taxon>Streptophyta</taxon>
        <taxon>Embryophyta</taxon>
        <taxon>Tracheophyta</taxon>
        <taxon>Spermatophyta</taxon>
        <taxon>Magnoliopsida</taxon>
        <taxon>eudicotyledons</taxon>
        <taxon>Gunneridae</taxon>
        <taxon>Pentapetalae</taxon>
        <taxon>asterids</taxon>
        <taxon>campanulids</taxon>
        <taxon>Asterales</taxon>
        <taxon>Asteraceae</taxon>
        <taxon>Asteroideae</taxon>
        <taxon>Heliantheae alliance</taxon>
        <taxon>Millerieae</taxon>
        <taxon>Smallanthus</taxon>
    </lineage>
</organism>
<name>A0ACB9HKC3_9ASTR</name>
<protein>
    <submittedName>
        <fullName evidence="1">Uncharacterized protein</fullName>
    </submittedName>
</protein>
<reference evidence="2" key="1">
    <citation type="journal article" date="2022" name="Mol. Ecol. Resour.">
        <title>The genomes of chicory, endive, great burdock and yacon provide insights into Asteraceae palaeo-polyploidization history and plant inulin production.</title>
        <authorList>
            <person name="Fan W."/>
            <person name="Wang S."/>
            <person name="Wang H."/>
            <person name="Wang A."/>
            <person name="Jiang F."/>
            <person name="Liu H."/>
            <person name="Zhao H."/>
            <person name="Xu D."/>
            <person name="Zhang Y."/>
        </authorList>
    </citation>
    <scope>NUCLEOTIDE SEQUENCE [LARGE SCALE GENOMIC DNA]</scope>
    <source>
        <strain evidence="2">cv. Yunnan</strain>
    </source>
</reference>
<evidence type="ECO:0000313" key="2">
    <source>
        <dbReference type="Proteomes" id="UP001056120"/>
    </source>
</evidence>
<keyword evidence="2" id="KW-1185">Reference proteome</keyword>
<sequence>MSKRSYMEAVVDGLRSVSSCNLGINFSCDDLEKFSKSQTKKKIIVRLLLSIDRRESAAFAMETVNLALEMKDMGVIGIDLSGNPTVGEWETFFSSLKFAREQGLSVTLHCGEVPNSVEIQAMLDFLPGRIGHACCFQDEEWRKLKSYKIPVANLYKENHPIVLCTDDSGVFSTNLSNEYALVSSAFGLGKMELFELARKGVDFIFAGNEMLHLAPVAATMFLEKKGGDAAALIAIGTHGTMGNLLMKEIEYYKKLESNTGGDPDKKHGGSGGGSRFWGGFGFFKTTWQRWKSNGGSNEKFLPRICMMADVAECRHNHHQHRHANKIPGFIYHNLEADTKQYKIW</sequence>
<proteinExistence type="predicted"/>
<dbReference type="Proteomes" id="UP001056120">
    <property type="component" value="Linkage Group LG12"/>
</dbReference>
<comment type="caution">
    <text evidence="1">The sequence shown here is derived from an EMBL/GenBank/DDBJ whole genome shotgun (WGS) entry which is preliminary data.</text>
</comment>
<accession>A0ACB9HKC3</accession>